<evidence type="ECO:0000256" key="1">
    <source>
        <dbReference type="ARBA" id="ARBA00009437"/>
    </source>
</evidence>
<accession>A0A845Q923</accession>
<dbReference type="AlphaFoldDB" id="A0A845Q923"/>
<dbReference type="Pfam" id="PF00126">
    <property type="entry name" value="HTH_1"/>
    <property type="match status" value="1"/>
</dbReference>
<evidence type="ECO:0000313" key="7">
    <source>
        <dbReference type="Proteomes" id="UP000470384"/>
    </source>
</evidence>
<dbReference type="PANTHER" id="PTHR30537">
    <property type="entry name" value="HTH-TYPE TRANSCRIPTIONAL REGULATOR"/>
    <property type="match status" value="1"/>
</dbReference>
<dbReference type="RefSeq" id="WP_160586684.1">
    <property type="nucleotide sequence ID" value="NZ_BMHN01000001.1"/>
</dbReference>
<dbReference type="InterPro" id="IPR036388">
    <property type="entry name" value="WH-like_DNA-bd_sf"/>
</dbReference>
<proteinExistence type="inferred from homology"/>
<dbReference type="PANTHER" id="PTHR30537:SF5">
    <property type="entry name" value="HTH-TYPE TRANSCRIPTIONAL ACTIVATOR TTDR-RELATED"/>
    <property type="match status" value="1"/>
</dbReference>
<dbReference type="InterPro" id="IPR036390">
    <property type="entry name" value="WH_DNA-bd_sf"/>
</dbReference>
<dbReference type="Gene3D" id="3.40.190.290">
    <property type="match status" value="1"/>
</dbReference>
<dbReference type="FunFam" id="1.10.10.10:FF:000001">
    <property type="entry name" value="LysR family transcriptional regulator"/>
    <property type="match status" value="1"/>
</dbReference>
<evidence type="ECO:0000256" key="3">
    <source>
        <dbReference type="ARBA" id="ARBA00023125"/>
    </source>
</evidence>
<evidence type="ECO:0000259" key="5">
    <source>
        <dbReference type="PROSITE" id="PS50931"/>
    </source>
</evidence>
<dbReference type="Gene3D" id="1.10.10.10">
    <property type="entry name" value="Winged helix-like DNA-binding domain superfamily/Winged helix DNA-binding domain"/>
    <property type="match status" value="1"/>
</dbReference>
<dbReference type="OrthoDB" id="9813056at2"/>
<keyword evidence="3" id="KW-0238">DNA-binding</keyword>
<dbReference type="InterPro" id="IPR058163">
    <property type="entry name" value="LysR-type_TF_proteobact-type"/>
</dbReference>
<dbReference type="GO" id="GO:0043565">
    <property type="term" value="F:sequence-specific DNA binding"/>
    <property type="evidence" value="ECO:0007669"/>
    <property type="project" value="TreeGrafter"/>
</dbReference>
<evidence type="ECO:0000256" key="2">
    <source>
        <dbReference type="ARBA" id="ARBA00023015"/>
    </source>
</evidence>
<name>A0A845Q923_9HYPH</name>
<dbReference type="Pfam" id="PF03466">
    <property type="entry name" value="LysR_substrate"/>
    <property type="match status" value="1"/>
</dbReference>
<evidence type="ECO:0000313" key="6">
    <source>
        <dbReference type="EMBL" id="NBG94616.1"/>
    </source>
</evidence>
<dbReference type="CDD" id="cd08422">
    <property type="entry name" value="PBP2_CrgA_like"/>
    <property type="match status" value="1"/>
</dbReference>
<keyword evidence="7" id="KW-1185">Reference proteome</keyword>
<dbReference type="GO" id="GO:0003700">
    <property type="term" value="F:DNA-binding transcription factor activity"/>
    <property type="evidence" value="ECO:0007669"/>
    <property type="project" value="InterPro"/>
</dbReference>
<comment type="caution">
    <text evidence="6">The sequence shown here is derived from an EMBL/GenBank/DDBJ whole genome shotgun (WGS) entry which is preliminary data.</text>
</comment>
<dbReference type="EMBL" id="WXYQ01000001">
    <property type="protein sequence ID" value="NBG94616.1"/>
    <property type="molecule type" value="Genomic_DNA"/>
</dbReference>
<keyword evidence="2" id="KW-0805">Transcription regulation</keyword>
<organism evidence="6 7">
    <name type="scientific">Pyruvatibacter mobilis</name>
    <dbReference type="NCBI Taxonomy" id="1712261"/>
    <lineage>
        <taxon>Bacteria</taxon>
        <taxon>Pseudomonadati</taxon>
        <taxon>Pseudomonadota</taxon>
        <taxon>Alphaproteobacteria</taxon>
        <taxon>Hyphomicrobiales</taxon>
        <taxon>Parvibaculaceae</taxon>
        <taxon>Pyruvatibacter</taxon>
    </lineage>
</organism>
<sequence length="296" mass="32629">MDKLTALRAFREAVDQGSFAGAARRLGLSPAAISKNIGELEAHLGTRLLNRTTRRMSLTEAGEDYYGRIRRVLRDLEDADTSLTAMRAQPRGTLRVSAPMTLSLIALTPHIPGFLDRYPDVSLDLSLDDRRINIVEEGVDLALRGTDQLENSSLIARKLMVLDHVLCASPDYLANHGCPQHPRDLAHHNCLRFSLSGHANSWTFSRDGKETTVPVTGRYTAGSSLAIRDALRAGFGISLIPRIYVADDLTSGTLTQVLGDWQSNRTPVYAVYPSRQYLVPKVRCFIDFLAETLGPA</sequence>
<reference evidence="6 7" key="1">
    <citation type="journal article" date="2016" name="Int. J. Syst. Evol. Microbiol.">
        <title>Pyruvatibacter mobilis gen. nov., sp. nov., a marine bacterium from the culture broth of Picochlorum sp. 122.</title>
        <authorList>
            <person name="Wang G."/>
            <person name="Tang M."/>
            <person name="Wu H."/>
            <person name="Dai S."/>
            <person name="Li T."/>
            <person name="Chen C."/>
            <person name="He H."/>
            <person name="Fan J."/>
            <person name="Xiang W."/>
            <person name="Li X."/>
        </authorList>
    </citation>
    <scope>NUCLEOTIDE SEQUENCE [LARGE SCALE GENOMIC DNA]</scope>
    <source>
        <strain evidence="6 7">GYP-11</strain>
    </source>
</reference>
<dbReference type="GeneID" id="300653604"/>
<comment type="similarity">
    <text evidence="1">Belongs to the LysR transcriptional regulatory family.</text>
</comment>
<dbReference type="SUPFAM" id="SSF46785">
    <property type="entry name" value="Winged helix' DNA-binding domain"/>
    <property type="match status" value="1"/>
</dbReference>
<protein>
    <submittedName>
        <fullName evidence="6">LysR family transcriptional regulator</fullName>
    </submittedName>
</protein>
<dbReference type="Proteomes" id="UP000470384">
    <property type="component" value="Unassembled WGS sequence"/>
</dbReference>
<dbReference type="FunFam" id="3.40.190.290:FF:000001">
    <property type="entry name" value="Transcriptional regulator, LysR family"/>
    <property type="match status" value="1"/>
</dbReference>
<dbReference type="InterPro" id="IPR005119">
    <property type="entry name" value="LysR_subst-bd"/>
</dbReference>
<keyword evidence="4" id="KW-0804">Transcription</keyword>
<evidence type="ECO:0000256" key="4">
    <source>
        <dbReference type="ARBA" id="ARBA00023163"/>
    </source>
</evidence>
<feature type="domain" description="HTH lysR-type" evidence="5">
    <location>
        <begin position="1"/>
        <end position="59"/>
    </location>
</feature>
<dbReference type="PROSITE" id="PS50931">
    <property type="entry name" value="HTH_LYSR"/>
    <property type="match status" value="1"/>
</dbReference>
<dbReference type="InterPro" id="IPR000847">
    <property type="entry name" value="LysR_HTH_N"/>
</dbReference>
<gene>
    <name evidence="6" type="ORF">GTQ45_02605</name>
</gene>
<dbReference type="SUPFAM" id="SSF53850">
    <property type="entry name" value="Periplasmic binding protein-like II"/>
    <property type="match status" value="1"/>
</dbReference>
<dbReference type="GO" id="GO:0006351">
    <property type="term" value="P:DNA-templated transcription"/>
    <property type="evidence" value="ECO:0007669"/>
    <property type="project" value="TreeGrafter"/>
</dbReference>